<comment type="caution">
    <text evidence="4">The sequence shown here is derived from an EMBL/GenBank/DDBJ whole genome shotgun (WGS) entry which is preliminary data.</text>
</comment>
<protein>
    <submittedName>
        <fullName evidence="4">LuxR family transcriptional regulator</fullName>
    </submittedName>
</protein>
<dbReference type="InterPro" id="IPR041664">
    <property type="entry name" value="AAA_16"/>
</dbReference>
<keyword evidence="1" id="KW-0547">Nucleotide-binding</keyword>
<dbReference type="Gene3D" id="1.10.10.10">
    <property type="entry name" value="Winged helix-like DNA-binding domain superfamily/Winged helix DNA-binding domain"/>
    <property type="match status" value="1"/>
</dbReference>
<dbReference type="SUPFAM" id="SSF46894">
    <property type="entry name" value="C-terminal effector domain of the bipartite response regulators"/>
    <property type="match status" value="1"/>
</dbReference>
<dbReference type="RefSeq" id="WP_344434028.1">
    <property type="nucleotide sequence ID" value="NZ_BAAASL010000005.1"/>
</dbReference>
<keyword evidence="5" id="KW-1185">Reference proteome</keyword>
<dbReference type="SMART" id="SM00421">
    <property type="entry name" value="HTH_LUXR"/>
    <property type="match status" value="1"/>
</dbReference>
<dbReference type="CDD" id="cd06170">
    <property type="entry name" value="LuxR_C_like"/>
    <property type="match status" value="1"/>
</dbReference>
<dbReference type="PROSITE" id="PS50043">
    <property type="entry name" value="HTH_LUXR_2"/>
    <property type="match status" value="1"/>
</dbReference>
<dbReference type="Pfam" id="PF00196">
    <property type="entry name" value="GerE"/>
    <property type="match status" value="1"/>
</dbReference>
<gene>
    <name evidence="4" type="ORF">GCM10010315_15070</name>
</gene>
<dbReference type="SUPFAM" id="SSF52540">
    <property type="entry name" value="P-loop containing nucleoside triphosphate hydrolases"/>
    <property type="match status" value="1"/>
</dbReference>
<dbReference type="InterPro" id="IPR016032">
    <property type="entry name" value="Sig_transdc_resp-reg_C-effctor"/>
</dbReference>
<proteinExistence type="predicted"/>
<accession>A0ABP6G2Z7</accession>
<keyword evidence="2" id="KW-0067">ATP-binding</keyword>
<name>A0ABP6G2Z7_9ACTN</name>
<evidence type="ECO:0000313" key="5">
    <source>
        <dbReference type="Proteomes" id="UP001500886"/>
    </source>
</evidence>
<dbReference type="InterPro" id="IPR027417">
    <property type="entry name" value="P-loop_NTPase"/>
</dbReference>
<dbReference type="PANTHER" id="PTHR16305:SF35">
    <property type="entry name" value="TRANSCRIPTIONAL ACTIVATOR DOMAIN"/>
    <property type="match status" value="1"/>
</dbReference>
<dbReference type="PANTHER" id="PTHR16305">
    <property type="entry name" value="TESTICULAR SOLUBLE ADENYLYL CYCLASE"/>
    <property type="match status" value="1"/>
</dbReference>
<dbReference type="InterPro" id="IPR036388">
    <property type="entry name" value="WH-like_DNA-bd_sf"/>
</dbReference>
<dbReference type="EMBL" id="BAAASL010000005">
    <property type="protein sequence ID" value="GAA2712089.1"/>
    <property type="molecule type" value="Genomic_DNA"/>
</dbReference>
<evidence type="ECO:0000259" key="3">
    <source>
        <dbReference type="PROSITE" id="PS50043"/>
    </source>
</evidence>
<dbReference type="Proteomes" id="UP001500886">
    <property type="component" value="Unassembled WGS sequence"/>
</dbReference>
<dbReference type="InterPro" id="IPR000792">
    <property type="entry name" value="Tscrpt_reg_LuxR_C"/>
</dbReference>
<feature type="domain" description="HTH luxR-type" evidence="3">
    <location>
        <begin position="849"/>
        <end position="913"/>
    </location>
</feature>
<dbReference type="PRINTS" id="PR00038">
    <property type="entry name" value="HTHLUXR"/>
</dbReference>
<evidence type="ECO:0000313" key="4">
    <source>
        <dbReference type="EMBL" id="GAA2712089.1"/>
    </source>
</evidence>
<organism evidence="4 5">
    <name type="scientific">Streptomyces luteosporeus</name>
    <dbReference type="NCBI Taxonomy" id="173856"/>
    <lineage>
        <taxon>Bacteria</taxon>
        <taxon>Bacillati</taxon>
        <taxon>Actinomycetota</taxon>
        <taxon>Actinomycetes</taxon>
        <taxon>Kitasatosporales</taxon>
        <taxon>Streptomycetaceae</taxon>
        <taxon>Streptomyces</taxon>
    </lineage>
</organism>
<sequence length="913" mass="98478">MASVADGGILVGRQRELSLLSRALDDARHGAGGSATLLRGEAGIGKTALLEWTEARAREAGFAVLRAVGAEAETELAFGALHQVLCPLLRRSEVLPRGRREALESALGLREGLPPNGFAVGASALALLADAASRQPLLLLIDDLHWVDSSSATVFAFLHRRISELPLVIVSACRPDGAAAEGWPTQPVEVGALDPADASALLEQRHPELAATTADRVLHEAAGNPLALVELPRQLHDDHVRGIVPLPERLPLGQRLERLFAGRLRSLSAPAARTLLLTALGGWSPAADTGAWLHEVAGGAAETVLDEIEASGLARLDTSGRLAFRHPLVRSAVISTAAGPARREAHRILASGLGADDPRRLVHESSAAFVPDEDLAARLQEAGRRIARRGGDAEGALLLDRAAALSTDPASRARRLTWAAVMAARSGRVRYTAKLVEELRRVSVPSDIAPLFSYAVVYVDQSHRVDFASSVALLPGVLEALAAPGAETFGGLAEQVFFKLLLAATYTDDPRAWHALEHHLEKHPENVSPLARLCHRAWSDPARTAHGVAAELRALAEGMSEEQEAGGAWLLLWTASAADLADGDMWRRFTGQHSYATQGSIAKARCYQDFLRGRWDAADDCLQEAEAAEELGYHCNALLFRLYYAHFAAGRGDEEALRESERQIKPVALRAGMRFVTDHLTHLRALAALAHGRYEDAYCDLSSLTPPGVLPRGLPWFHLPFFDLVDAAVHTGRRQEARAHLAAGRAVRMAEISAHHAFLLAAATALAAPDEEADARYRDAYAVPGAEQWVFELARLRLAHGAWLRRHHRSEAHDVLREAHRAFRGLGARPWEESCAQELRAAGHRVGTAADGHALLTGQELRIAELAATGLTNKEIAKQLGLSPRTVAAHLYKIFPKLGITSRAALARALRRD</sequence>
<evidence type="ECO:0000256" key="2">
    <source>
        <dbReference type="ARBA" id="ARBA00022840"/>
    </source>
</evidence>
<dbReference type="Pfam" id="PF13191">
    <property type="entry name" value="AAA_16"/>
    <property type="match status" value="1"/>
</dbReference>
<reference evidence="5" key="1">
    <citation type="journal article" date="2019" name="Int. J. Syst. Evol. Microbiol.">
        <title>The Global Catalogue of Microorganisms (GCM) 10K type strain sequencing project: providing services to taxonomists for standard genome sequencing and annotation.</title>
        <authorList>
            <consortium name="The Broad Institute Genomics Platform"/>
            <consortium name="The Broad Institute Genome Sequencing Center for Infectious Disease"/>
            <person name="Wu L."/>
            <person name="Ma J."/>
        </authorList>
    </citation>
    <scope>NUCLEOTIDE SEQUENCE [LARGE SCALE GENOMIC DNA]</scope>
    <source>
        <strain evidence="5">JCM 4542</strain>
    </source>
</reference>
<evidence type="ECO:0000256" key="1">
    <source>
        <dbReference type="ARBA" id="ARBA00022741"/>
    </source>
</evidence>